<reference evidence="2" key="2">
    <citation type="submission" date="2004-02" db="EMBL/GenBank/DDBJ databases">
        <authorList>
            <consortium name="Genoscope"/>
            <consortium name="Whitehead Institute Centre for Genome Research"/>
        </authorList>
    </citation>
    <scope>NUCLEOTIDE SEQUENCE</scope>
</reference>
<proteinExistence type="predicted"/>
<accession>Q4SRF1</accession>
<reference evidence="2" key="1">
    <citation type="journal article" date="2004" name="Nature">
        <title>Genome duplication in the teleost fish Tetraodon nigroviridis reveals the early vertebrate proto-karyotype.</title>
        <authorList>
            <person name="Jaillon O."/>
            <person name="Aury J.-M."/>
            <person name="Brunet F."/>
            <person name="Petit J.-L."/>
            <person name="Stange-Thomann N."/>
            <person name="Mauceli E."/>
            <person name="Bouneau L."/>
            <person name="Fischer C."/>
            <person name="Ozouf-Costaz C."/>
            <person name="Bernot A."/>
            <person name="Nicaud S."/>
            <person name="Jaffe D."/>
            <person name="Fisher S."/>
            <person name="Lutfalla G."/>
            <person name="Dossat C."/>
            <person name="Segurens B."/>
            <person name="Dasilva C."/>
            <person name="Salanoubat M."/>
            <person name="Levy M."/>
            <person name="Boudet N."/>
            <person name="Castellano S."/>
            <person name="Anthouard V."/>
            <person name="Jubin C."/>
            <person name="Castelli V."/>
            <person name="Katinka M."/>
            <person name="Vacherie B."/>
            <person name="Biemont C."/>
            <person name="Skalli Z."/>
            <person name="Cattolico L."/>
            <person name="Poulain J."/>
            <person name="De Berardinis V."/>
            <person name="Cruaud C."/>
            <person name="Duprat S."/>
            <person name="Brottier P."/>
            <person name="Coutanceau J.-P."/>
            <person name="Gouzy J."/>
            <person name="Parra G."/>
            <person name="Lardier G."/>
            <person name="Chapple C."/>
            <person name="McKernan K.J."/>
            <person name="McEwan P."/>
            <person name="Bosak S."/>
            <person name="Kellis M."/>
            <person name="Volff J.-N."/>
            <person name="Guigo R."/>
            <person name="Zody M.C."/>
            <person name="Mesirov J."/>
            <person name="Lindblad-Toh K."/>
            <person name="Birren B."/>
            <person name="Nusbaum C."/>
            <person name="Kahn D."/>
            <person name="Robinson-Rechavi M."/>
            <person name="Laudet V."/>
            <person name="Schachter V."/>
            <person name="Quetier F."/>
            <person name="Saurin W."/>
            <person name="Scarpelli C."/>
            <person name="Wincker P."/>
            <person name="Lander E.S."/>
            <person name="Weissenbach J."/>
            <person name="Roest Crollius H."/>
        </authorList>
    </citation>
    <scope>NUCLEOTIDE SEQUENCE [LARGE SCALE GENOMIC DNA]</scope>
</reference>
<name>Q4SRF1_TETNG</name>
<comment type="caution">
    <text evidence="2">The sequence shown here is derived from an EMBL/GenBank/DDBJ whole genome shotgun (WGS) entry which is preliminary data.</text>
</comment>
<sequence>MSRGEMEKDGRRMLRLELPGRRPRGRTKRRFMDVVKEDMKVVGAREEDAEGS</sequence>
<organism evidence="2">
    <name type="scientific">Tetraodon nigroviridis</name>
    <name type="common">Spotted green pufferfish</name>
    <name type="synonym">Chelonodon nigroviridis</name>
    <dbReference type="NCBI Taxonomy" id="99883"/>
    <lineage>
        <taxon>Eukaryota</taxon>
        <taxon>Metazoa</taxon>
        <taxon>Chordata</taxon>
        <taxon>Craniata</taxon>
        <taxon>Vertebrata</taxon>
        <taxon>Euteleostomi</taxon>
        <taxon>Actinopterygii</taxon>
        <taxon>Neopterygii</taxon>
        <taxon>Teleostei</taxon>
        <taxon>Neoteleostei</taxon>
        <taxon>Acanthomorphata</taxon>
        <taxon>Eupercaria</taxon>
        <taxon>Tetraodontiformes</taxon>
        <taxon>Tetradontoidea</taxon>
        <taxon>Tetraodontidae</taxon>
        <taxon>Tetraodon</taxon>
    </lineage>
</organism>
<protein>
    <submittedName>
        <fullName evidence="2">(spotted green pufferfish) hypothetical protein</fullName>
    </submittedName>
</protein>
<dbReference type="AlphaFoldDB" id="Q4SRF1"/>
<evidence type="ECO:0000313" key="2">
    <source>
        <dbReference type="EMBL" id="CAF96781.1"/>
    </source>
</evidence>
<dbReference type="KEGG" id="tng:GSTEN00013943G001"/>
<feature type="region of interest" description="Disordered" evidence="1">
    <location>
        <begin position="1"/>
        <end position="28"/>
    </location>
</feature>
<dbReference type="EMBL" id="CAAE01014527">
    <property type="protein sequence ID" value="CAF96781.1"/>
    <property type="molecule type" value="Genomic_DNA"/>
</dbReference>
<gene>
    <name evidence="2" type="ORF">GSTENG00013943001</name>
</gene>
<feature type="compositionally biased region" description="Basic and acidic residues" evidence="1">
    <location>
        <begin position="1"/>
        <end position="20"/>
    </location>
</feature>
<evidence type="ECO:0000256" key="1">
    <source>
        <dbReference type="SAM" id="MobiDB-lite"/>
    </source>
</evidence>